<comment type="caution">
    <text evidence="1">The sequence shown here is derived from an EMBL/GenBank/DDBJ whole genome shotgun (WGS) entry which is preliminary data.</text>
</comment>
<dbReference type="Proteomes" id="UP000244906">
    <property type="component" value="Unassembled WGS sequence"/>
</dbReference>
<keyword evidence="1" id="KW-0540">Nuclease</keyword>
<dbReference type="RefSeq" id="WP_116688834.1">
    <property type="nucleotide sequence ID" value="NZ_CAWNYD010000012.1"/>
</dbReference>
<protein>
    <submittedName>
        <fullName evidence="1">Restriction endonuclease</fullName>
    </submittedName>
</protein>
<name>A0A2V1GVW1_9GAMM</name>
<keyword evidence="2" id="KW-1185">Reference proteome</keyword>
<dbReference type="PANTHER" id="PTHR38733">
    <property type="entry name" value="PROTEIN MCRC"/>
    <property type="match status" value="1"/>
</dbReference>
<evidence type="ECO:0000313" key="1">
    <source>
        <dbReference type="EMBL" id="PVZ64531.1"/>
    </source>
</evidence>
<dbReference type="PANTHER" id="PTHR38733:SF1">
    <property type="entry name" value="TYPE IV METHYL-DIRECTED RESTRICTION ENZYME ECOKMCRBC"/>
    <property type="match status" value="1"/>
</dbReference>
<reference evidence="1 2" key="1">
    <citation type="submission" date="2018-04" db="EMBL/GenBank/DDBJ databases">
        <title>Thalassorhabdus spongiae gen. nov., sp. nov., isolated from a marine sponge in South-West Iceland.</title>
        <authorList>
            <person name="Knobloch S."/>
            <person name="Daussin A."/>
            <person name="Johannsson R."/>
            <person name="Marteinsson V.T."/>
        </authorList>
    </citation>
    <scope>NUCLEOTIDE SEQUENCE [LARGE SCALE GENOMIC DNA]</scope>
    <source>
        <strain evidence="1 2">Hp12</strain>
    </source>
</reference>
<dbReference type="EMBL" id="QDDL01000012">
    <property type="protein sequence ID" value="PVZ64531.1"/>
    <property type="molecule type" value="Genomic_DNA"/>
</dbReference>
<proteinExistence type="predicted"/>
<dbReference type="GO" id="GO:0004519">
    <property type="term" value="F:endonuclease activity"/>
    <property type="evidence" value="ECO:0007669"/>
    <property type="project" value="UniProtKB-KW"/>
</dbReference>
<dbReference type="InterPro" id="IPR019292">
    <property type="entry name" value="McrC"/>
</dbReference>
<organism evidence="1 2">
    <name type="scientific">Pelagibaculum spongiae</name>
    <dbReference type="NCBI Taxonomy" id="2080658"/>
    <lineage>
        <taxon>Bacteria</taxon>
        <taxon>Pseudomonadati</taxon>
        <taxon>Pseudomonadota</taxon>
        <taxon>Gammaproteobacteria</taxon>
        <taxon>Oceanospirillales</taxon>
        <taxon>Pelagibaculum</taxon>
    </lineage>
</organism>
<dbReference type="AlphaFoldDB" id="A0A2V1GVW1"/>
<gene>
    <name evidence="1" type="ORF">DC094_19665</name>
</gene>
<accession>A0A2V1GVW1</accession>
<sequence length="445" mass="51016">MKHYCVFEYGHLVTQEIDDASCTVIPDKLFSYLEKNLLVDAPSKNDQPALLQLCYFRGVRALKVKNYVGVLCTPLGAQIEILPKTGKHCSSDDALDKARKQSLTMISCLSEMKFLRMSDANISLAKRPLFEIFISQFLQSVNQVVKRGLRSDYQSQQDNLKFQKGRLQTALQIKRNLFTPHKFQVEYDEYIQDRPENRLIKSALNKVMGFTRLSANQKLSRELAFALADVPETRSVQQDLKAIRLDRGMSYYQDALRWSELVLKGFSPVAMHGETHAISLLFPMEKVFEAYVAKKLGSLIDIPYQLQLQAQSKSLVTHGGQNMFWLKPDLLIKYHGDEAIVLDTKWKLLDSSLNNASDKYGLSQADFYQMYAYGQKFLKGQGEIYLIYPAHEKFDRPISLSFEMGDADHKLSLWVVPIVINPRFKATDLRLPKTCMLKDAFNLEH</sequence>
<dbReference type="Pfam" id="PF10117">
    <property type="entry name" value="McrBC"/>
    <property type="match status" value="1"/>
</dbReference>
<keyword evidence="1" id="KW-0255">Endonuclease</keyword>
<dbReference type="OrthoDB" id="307209at2"/>
<evidence type="ECO:0000313" key="2">
    <source>
        <dbReference type="Proteomes" id="UP000244906"/>
    </source>
</evidence>
<keyword evidence="1" id="KW-0378">Hydrolase</keyword>